<reference evidence="2 4" key="1">
    <citation type="journal article" date="2014" name="BMC Genomics">
        <title>The genome of the intracellular bacterium of the coastal bivalve, Solemya velum: a blueprint for thriving in and out of symbiosis.</title>
        <authorList>
            <person name="Dmytrenko O."/>
            <person name="Russell S.L."/>
            <person name="Loo W.T."/>
            <person name="Fontanez K.M."/>
            <person name="Liao L."/>
            <person name="Roeselers G."/>
            <person name="Sharma R."/>
            <person name="Stewart F.J."/>
            <person name="Newton I.L."/>
            <person name="Woyke T."/>
            <person name="Wu D."/>
            <person name="Lang J.M."/>
            <person name="Eisen J.A."/>
            <person name="Cavanaugh C.M."/>
        </authorList>
    </citation>
    <scope>NUCLEOTIDE SEQUENCE [LARGE SCALE GENOMIC DNA]</scope>
    <source>
        <strain evidence="2 4">WH</strain>
    </source>
</reference>
<evidence type="ECO:0000256" key="1">
    <source>
        <dbReference type="SAM" id="Phobius"/>
    </source>
</evidence>
<sequence length="92" mass="10289">MFNIAVGVLAFLYWYITGDLWPAVLGVILALIIWDELWFVTIALSAAIIGLCAWYFWGEIVPSLVDNPVLREMAVSCIYMGVVFVKAALSFK</sequence>
<feature type="transmembrane region" description="Helical" evidence="1">
    <location>
        <begin position="69"/>
        <end position="89"/>
    </location>
</feature>
<dbReference type="Proteomes" id="UP000030856">
    <property type="component" value="Unassembled WGS sequence"/>
</dbReference>
<keyword evidence="4" id="KW-1185">Reference proteome</keyword>
<evidence type="ECO:0000313" key="2">
    <source>
        <dbReference type="EMBL" id="KHF24491.1"/>
    </source>
</evidence>
<keyword evidence="1" id="KW-0812">Transmembrane</keyword>
<keyword evidence="1" id="KW-0472">Membrane</keyword>
<organism evidence="2 4">
    <name type="scientific">Solemya velum gill symbiont</name>
    <dbReference type="NCBI Taxonomy" id="2340"/>
    <lineage>
        <taxon>Bacteria</taxon>
        <taxon>Pseudomonadati</taxon>
        <taxon>Pseudomonadota</taxon>
        <taxon>Gammaproteobacteria</taxon>
        <taxon>sulfur-oxidizing symbionts</taxon>
    </lineage>
</organism>
<dbReference type="EMBL" id="JRAA01000003">
    <property type="protein sequence ID" value="KHF24491.1"/>
    <property type="molecule type" value="Genomic_DNA"/>
</dbReference>
<dbReference type="STRING" id="2340.JV46_28660"/>
<evidence type="ECO:0000313" key="3">
    <source>
        <dbReference type="EMBL" id="OOY34971.1"/>
    </source>
</evidence>
<gene>
    <name evidence="3" type="ORF">BOV88_07625</name>
    <name evidence="2" type="ORF">JV46_28660</name>
</gene>
<dbReference type="GeneID" id="86991766"/>
<feature type="transmembrane region" description="Helical" evidence="1">
    <location>
        <begin position="12"/>
        <end position="32"/>
    </location>
</feature>
<feature type="transmembrane region" description="Helical" evidence="1">
    <location>
        <begin position="37"/>
        <end position="57"/>
    </location>
</feature>
<accession>A0A0B0HAN3</accession>
<evidence type="ECO:0000313" key="4">
    <source>
        <dbReference type="Proteomes" id="UP000030856"/>
    </source>
</evidence>
<proteinExistence type="predicted"/>
<comment type="caution">
    <text evidence="2">The sequence shown here is derived from an EMBL/GenBank/DDBJ whole genome shotgun (WGS) entry which is preliminary data.</text>
</comment>
<keyword evidence="1" id="KW-1133">Transmembrane helix</keyword>
<evidence type="ECO:0000313" key="5">
    <source>
        <dbReference type="Proteomes" id="UP000190962"/>
    </source>
</evidence>
<dbReference type="EMBL" id="MPNX01000009">
    <property type="protein sequence ID" value="OOY34971.1"/>
    <property type="molecule type" value="Genomic_DNA"/>
</dbReference>
<dbReference type="AlphaFoldDB" id="A0A0B0HAN3"/>
<dbReference type="RefSeq" id="WP_043118674.1">
    <property type="nucleotide sequence ID" value="NZ_MPNX01000009.1"/>
</dbReference>
<dbReference type="Proteomes" id="UP000190962">
    <property type="component" value="Unassembled WGS sequence"/>
</dbReference>
<reference evidence="3 5" key="2">
    <citation type="submission" date="2016-11" db="EMBL/GenBank/DDBJ databases">
        <title>Mixed transmission modes and dynamic genome evolution in an obligate animal-bacterial symbiosis.</title>
        <authorList>
            <person name="Russell S.L."/>
            <person name="Corbett-Detig R.B."/>
            <person name="Cavanaugh C.M."/>
        </authorList>
    </citation>
    <scope>NUCLEOTIDE SEQUENCE [LARGE SCALE GENOMIC DNA]</scope>
    <source>
        <strain evidence="3">MA-KB16</strain>
    </source>
</reference>
<protein>
    <submittedName>
        <fullName evidence="2">Uncharacterized protein</fullName>
    </submittedName>
</protein>
<name>A0A0B0HAN3_SOVGS</name>